<sequence>MPLVTIEQAQPRDADQVLALLDEAAAWLRSRGIHQWPERFTGRDDWRAKRIRAYIAAGQTYVVRADTALVACFTLSGADPHFAHGWPDGPDNALYIYRMAVRRTWAGLDLGGRILDWAGARATTLDYRWLRLDCHRDNTALQRYYQARGFELVGTVVSTIDPTGNDNPDAATYTRGSGALYQRPASQIAILTSNNGPTPQASNGLPSTRHPTR</sequence>
<feature type="domain" description="N-acetyltransferase" evidence="4">
    <location>
        <begin position="4"/>
        <end position="174"/>
    </location>
</feature>
<gene>
    <name evidence="5" type="ORF">GCM10012275_63520</name>
</gene>
<dbReference type="Pfam" id="PF00583">
    <property type="entry name" value="Acetyltransf_1"/>
    <property type="match status" value="1"/>
</dbReference>
<protein>
    <recommendedName>
        <fullName evidence="4">N-acetyltransferase domain-containing protein</fullName>
    </recommendedName>
</protein>
<reference evidence="5" key="2">
    <citation type="submission" date="2020-09" db="EMBL/GenBank/DDBJ databases">
        <authorList>
            <person name="Sun Q."/>
            <person name="Zhou Y."/>
        </authorList>
    </citation>
    <scope>NUCLEOTIDE SEQUENCE</scope>
    <source>
        <strain evidence="5">CGMCC 4.5737</strain>
    </source>
</reference>
<dbReference type="PROSITE" id="PS51186">
    <property type="entry name" value="GNAT"/>
    <property type="match status" value="1"/>
</dbReference>
<comment type="caution">
    <text evidence="5">The sequence shown here is derived from an EMBL/GenBank/DDBJ whole genome shotgun (WGS) entry which is preliminary data.</text>
</comment>
<dbReference type="SUPFAM" id="SSF55729">
    <property type="entry name" value="Acyl-CoA N-acyltransferases (Nat)"/>
    <property type="match status" value="1"/>
</dbReference>
<feature type="region of interest" description="Disordered" evidence="3">
    <location>
        <begin position="192"/>
        <end position="213"/>
    </location>
</feature>
<keyword evidence="2" id="KW-0012">Acyltransferase</keyword>
<dbReference type="PANTHER" id="PTHR43877">
    <property type="entry name" value="AMINOALKYLPHOSPHONATE N-ACETYLTRANSFERASE-RELATED-RELATED"/>
    <property type="match status" value="1"/>
</dbReference>
<evidence type="ECO:0000313" key="6">
    <source>
        <dbReference type="Proteomes" id="UP000637578"/>
    </source>
</evidence>
<evidence type="ECO:0000313" key="5">
    <source>
        <dbReference type="EMBL" id="GGM84170.1"/>
    </source>
</evidence>
<dbReference type="PANTHER" id="PTHR43877:SF2">
    <property type="entry name" value="AMINOALKYLPHOSPHONATE N-ACETYLTRANSFERASE-RELATED"/>
    <property type="match status" value="1"/>
</dbReference>
<dbReference type="InterPro" id="IPR000182">
    <property type="entry name" value="GNAT_dom"/>
</dbReference>
<keyword evidence="1" id="KW-0808">Transferase</keyword>
<evidence type="ECO:0000256" key="1">
    <source>
        <dbReference type="ARBA" id="ARBA00022679"/>
    </source>
</evidence>
<dbReference type="Gene3D" id="3.40.630.30">
    <property type="match status" value="1"/>
</dbReference>
<evidence type="ECO:0000256" key="3">
    <source>
        <dbReference type="SAM" id="MobiDB-lite"/>
    </source>
</evidence>
<dbReference type="EMBL" id="BMMK01000068">
    <property type="protein sequence ID" value="GGM84170.1"/>
    <property type="molecule type" value="Genomic_DNA"/>
</dbReference>
<accession>A0A8J3CKL4</accession>
<dbReference type="Proteomes" id="UP000637578">
    <property type="component" value="Unassembled WGS sequence"/>
</dbReference>
<keyword evidence="6" id="KW-1185">Reference proteome</keyword>
<dbReference type="InterPro" id="IPR016181">
    <property type="entry name" value="Acyl_CoA_acyltransferase"/>
</dbReference>
<proteinExistence type="predicted"/>
<dbReference type="RefSeq" id="WP_189062136.1">
    <property type="nucleotide sequence ID" value="NZ_BMMK01000068.1"/>
</dbReference>
<dbReference type="GO" id="GO:0016747">
    <property type="term" value="F:acyltransferase activity, transferring groups other than amino-acyl groups"/>
    <property type="evidence" value="ECO:0007669"/>
    <property type="project" value="InterPro"/>
</dbReference>
<evidence type="ECO:0000256" key="2">
    <source>
        <dbReference type="ARBA" id="ARBA00023315"/>
    </source>
</evidence>
<dbReference type="InterPro" id="IPR050832">
    <property type="entry name" value="Bact_Acetyltransf"/>
</dbReference>
<reference evidence="5" key="1">
    <citation type="journal article" date="2014" name="Int. J. Syst. Evol. Microbiol.">
        <title>Complete genome sequence of Corynebacterium casei LMG S-19264T (=DSM 44701T), isolated from a smear-ripened cheese.</title>
        <authorList>
            <consortium name="US DOE Joint Genome Institute (JGI-PGF)"/>
            <person name="Walter F."/>
            <person name="Albersmeier A."/>
            <person name="Kalinowski J."/>
            <person name="Ruckert C."/>
        </authorList>
    </citation>
    <scope>NUCLEOTIDE SEQUENCE</scope>
    <source>
        <strain evidence="5">CGMCC 4.5737</strain>
    </source>
</reference>
<dbReference type="AlphaFoldDB" id="A0A8J3CKL4"/>
<name>A0A8J3CKL4_9PSEU</name>
<organism evidence="5 6">
    <name type="scientific">Longimycelium tulufanense</name>
    <dbReference type="NCBI Taxonomy" id="907463"/>
    <lineage>
        <taxon>Bacteria</taxon>
        <taxon>Bacillati</taxon>
        <taxon>Actinomycetota</taxon>
        <taxon>Actinomycetes</taxon>
        <taxon>Pseudonocardiales</taxon>
        <taxon>Pseudonocardiaceae</taxon>
        <taxon>Longimycelium</taxon>
    </lineage>
</organism>
<feature type="compositionally biased region" description="Polar residues" evidence="3">
    <location>
        <begin position="192"/>
        <end position="206"/>
    </location>
</feature>
<evidence type="ECO:0000259" key="4">
    <source>
        <dbReference type="PROSITE" id="PS51186"/>
    </source>
</evidence>